<keyword evidence="3" id="KW-1185">Reference proteome</keyword>
<comment type="caution">
    <text evidence="2">The sequence shown here is derived from an EMBL/GenBank/DDBJ whole genome shotgun (WGS) entry which is preliminary data.</text>
</comment>
<protein>
    <submittedName>
        <fullName evidence="2">Uncharacterized protein</fullName>
    </submittedName>
</protein>
<dbReference type="PANTHER" id="PTHR33982:SF4">
    <property type="entry name" value="TRANSMEMBRANE PROTEIN"/>
    <property type="match status" value="1"/>
</dbReference>
<feature type="transmembrane region" description="Helical" evidence="1">
    <location>
        <begin position="9"/>
        <end position="27"/>
    </location>
</feature>
<dbReference type="PANTHER" id="PTHR33982">
    <property type="entry name" value="OUTER ENVELOPE MEMBRANE PROTEIN 7-RELATED"/>
    <property type="match status" value="1"/>
</dbReference>
<dbReference type="Proteomes" id="UP001151287">
    <property type="component" value="Unassembled WGS sequence"/>
</dbReference>
<accession>A0A9Q0HL57</accession>
<evidence type="ECO:0000313" key="3">
    <source>
        <dbReference type="Proteomes" id="UP001151287"/>
    </source>
</evidence>
<sequence length="71" mass="7599">MRSQAVQNAMRSAVVVIGAVAFGYLSYKIGFKPYLDQAQQELSRLEPAPDSSCDNDSGGCTEDGVTVVLKD</sequence>
<dbReference type="AlphaFoldDB" id="A0A9Q0HL57"/>
<keyword evidence="1" id="KW-0472">Membrane</keyword>
<evidence type="ECO:0000313" key="2">
    <source>
        <dbReference type="EMBL" id="KAJ1689505.1"/>
    </source>
</evidence>
<keyword evidence="1" id="KW-0812">Transmembrane</keyword>
<evidence type="ECO:0000256" key="1">
    <source>
        <dbReference type="SAM" id="Phobius"/>
    </source>
</evidence>
<dbReference type="InterPro" id="IPR038944">
    <property type="entry name" value="OEP7-like"/>
</dbReference>
<reference evidence="2" key="1">
    <citation type="journal article" date="2022" name="Cell">
        <title>Repeat-based holocentromeres influence genome architecture and karyotype evolution.</title>
        <authorList>
            <person name="Hofstatter P.G."/>
            <person name="Thangavel G."/>
            <person name="Lux T."/>
            <person name="Neumann P."/>
            <person name="Vondrak T."/>
            <person name="Novak P."/>
            <person name="Zhang M."/>
            <person name="Costa L."/>
            <person name="Castellani M."/>
            <person name="Scott A."/>
            <person name="Toegelov H."/>
            <person name="Fuchs J."/>
            <person name="Mata-Sucre Y."/>
            <person name="Dias Y."/>
            <person name="Vanzela A.L.L."/>
            <person name="Huettel B."/>
            <person name="Almeida C.C.S."/>
            <person name="Simkova H."/>
            <person name="Souza G."/>
            <person name="Pedrosa-Harand A."/>
            <person name="Macas J."/>
            <person name="Mayer K.F.X."/>
            <person name="Houben A."/>
            <person name="Marques A."/>
        </authorList>
    </citation>
    <scope>NUCLEOTIDE SEQUENCE</scope>
    <source>
        <strain evidence="2">RhyBre1mFocal</strain>
    </source>
</reference>
<dbReference type="EMBL" id="JAMQYH010000004">
    <property type="protein sequence ID" value="KAJ1689505.1"/>
    <property type="molecule type" value="Genomic_DNA"/>
</dbReference>
<name>A0A9Q0HL57_9POAL</name>
<keyword evidence="1" id="KW-1133">Transmembrane helix</keyword>
<proteinExistence type="predicted"/>
<gene>
    <name evidence="2" type="ORF">LUZ63_013660</name>
</gene>
<dbReference type="OrthoDB" id="754892at2759"/>
<organism evidence="2 3">
    <name type="scientific">Rhynchospora breviuscula</name>
    <dbReference type="NCBI Taxonomy" id="2022672"/>
    <lineage>
        <taxon>Eukaryota</taxon>
        <taxon>Viridiplantae</taxon>
        <taxon>Streptophyta</taxon>
        <taxon>Embryophyta</taxon>
        <taxon>Tracheophyta</taxon>
        <taxon>Spermatophyta</taxon>
        <taxon>Magnoliopsida</taxon>
        <taxon>Liliopsida</taxon>
        <taxon>Poales</taxon>
        <taxon>Cyperaceae</taxon>
        <taxon>Cyperoideae</taxon>
        <taxon>Rhynchosporeae</taxon>
        <taxon>Rhynchospora</taxon>
    </lineage>
</organism>